<protein>
    <recommendedName>
        <fullName evidence="8">L,D-TPase catalytic domain-containing protein</fullName>
    </recommendedName>
</protein>
<dbReference type="UniPathway" id="UPA00219"/>
<dbReference type="GO" id="GO:0016740">
    <property type="term" value="F:transferase activity"/>
    <property type="evidence" value="ECO:0007669"/>
    <property type="project" value="UniProtKB-KW"/>
</dbReference>
<evidence type="ECO:0000256" key="2">
    <source>
        <dbReference type="ARBA" id="ARBA00022679"/>
    </source>
</evidence>
<accession>A0A0G0L123</accession>
<evidence type="ECO:0000256" key="1">
    <source>
        <dbReference type="ARBA" id="ARBA00004752"/>
    </source>
</evidence>
<sequence>MTRKKLKKFRFLFIGIFIAVISLGGFVLKKYFENHRCANTLSCEESFIVSVNNDEKAIFNGIVIDPPDIDLAQKSAEPHVLGSESPKGEKRIYVDLTTQTLKAYEGDTLFLETKISSGKWAPTPLGDFRIWTKIRAAKMSGGKGADYYYLPNVPYIMFFSNSEIASSRGFALHGTYWHNNFGHAMSHGCVNLRITDARKLYYWAEPFTTENESKPATKDSPGTLITIYGKAP</sequence>
<feature type="active site" description="Nucleophile" evidence="6">
    <location>
        <position position="189"/>
    </location>
</feature>
<evidence type="ECO:0000256" key="4">
    <source>
        <dbReference type="ARBA" id="ARBA00022984"/>
    </source>
</evidence>
<evidence type="ECO:0000313" key="9">
    <source>
        <dbReference type="EMBL" id="KKQ84687.1"/>
    </source>
</evidence>
<dbReference type="GO" id="GO:0018104">
    <property type="term" value="P:peptidoglycan-protein cross-linking"/>
    <property type="evidence" value="ECO:0007669"/>
    <property type="project" value="TreeGrafter"/>
</dbReference>
<dbReference type="GO" id="GO:0071972">
    <property type="term" value="F:peptidoglycan L,D-transpeptidase activity"/>
    <property type="evidence" value="ECO:0007669"/>
    <property type="project" value="TreeGrafter"/>
</dbReference>
<keyword evidence="7" id="KW-0812">Transmembrane</keyword>
<feature type="domain" description="L,D-TPase catalytic" evidence="8">
    <location>
        <begin position="90"/>
        <end position="228"/>
    </location>
</feature>
<evidence type="ECO:0000256" key="7">
    <source>
        <dbReference type="SAM" id="Phobius"/>
    </source>
</evidence>
<dbReference type="PANTHER" id="PTHR30582:SF2">
    <property type="entry name" value="L,D-TRANSPEPTIDASE YCIB-RELATED"/>
    <property type="match status" value="1"/>
</dbReference>
<evidence type="ECO:0000256" key="3">
    <source>
        <dbReference type="ARBA" id="ARBA00022960"/>
    </source>
</evidence>
<keyword evidence="7" id="KW-0472">Membrane</keyword>
<dbReference type="AlphaFoldDB" id="A0A0G0L123"/>
<dbReference type="SUPFAM" id="SSF141523">
    <property type="entry name" value="L,D-transpeptidase catalytic domain-like"/>
    <property type="match status" value="1"/>
</dbReference>
<comment type="pathway">
    <text evidence="1 6">Cell wall biogenesis; peptidoglycan biosynthesis.</text>
</comment>
<feature type="active site" description="Proton donor/acceptor" evidence="6">
    <location>
        <position position="173"/>
    </location>
</feature>
<organism evidence="9 10">
    <name type="scientific">Candidatus Woesebacteria bacterium GW2011_GWB1_38_8</name>
    <dbReference type="NCBI Taxonomy" id="1618570"/>
    <lineage>
        <taxon>Bacteria</taxon>
        <taxon>Candidatus Woeseibacteriota</taxon>
    </lineage>
</organism>
<evidence type="ECO:0000259" key="8">
    <source>
        <dbReference type="PROSITE" id="PS52029"/>
    </source>
</evidence>
<comment type="caution">
    <text evidence="9">The sequence shown here is derived from an EMBL/GenBank/DDBJ whole genome shotgun (WGS) entry which is preliminary data.</text>
</comment>
<keyword evidence="4 6" id="KW-0573">Peptidoglycan synthesis</keyword>
<evidence type="ECO:0000256" key="6">
    <source>
        <dbReference type="PROSITE-ProRule" id="PRU01373"/>
    </source>
</evidence>
<evidence type="ECO:0000313" key="10">
    <source>
        <dbReference type="Proteomes" id="UP000034081"/>
    </source>
</evidence>
<dbReference type="InterPro" id="IPR050979">
    <property type="entry name" value="LD-transpeptidase"/>
</dbReference>
<keyword evidence="2" id="KW-0808">Transferase</keyword>
<keyword evidence="3 6" id="KW-0133">Cell shape</keyword>
<dbReference type="PROSITE" id="PS52029">
    <property type="entry name" value="LD_TPASE"/>
    <property type="match status" value="1"/>
</dbReference>
<dbReference type="Gene3D" id="2.40.440.10">
    <property type="entry name" value="L,D-transpeptidase catalytic domain-like"/>
    <property type="match status" value="1"/>
</dbReference>
<reference evidence="9 10" key="1">
    <citation type="journal article" date="2015" name="Nature">
        <title>rRNA introns, odd ribosomes, and small enigmatic genomes across a large radiation of phyla.</title>
        <authorList>
            <person name="Brown C.T."/>
            <person name="Hug L.A."/>
            <person name="Thomas B.C."/>
            <person name="Sharon I."/>
            <person name="Castelle C.J."/>
            <person name="Singh A."/>
            <person name="Wilkins M.J."/>
            <person name="Williams K.H."/>
            <person name="Banfield J.F."/>
        </authorList>
    </citation>
    <scope>NUCLEOTIDE SEQUENCE [LARGE SCALE GENOMIC DNA]</scope>
</reference>
<dbReference type="InterPro" id="IPR005490">
    <property type="entry name" value="LD_TPept_cat_dom"/>
</dbReference>
<keyword evidence="7" id="KW-1133">Transmembrane helix</keyword>
<proteinExistence type="predicted"/>
<dbReference type="InterPro" id="IPR038063">
    <property type="entry name" value="Transpep_catalytic_dom"/>
</dbReference>
<gene>
    <name evidence="9" type="ORF">UT08_C0015G0023</name>
</gene>
<dbReference type="GO" id="GO:0005576">
    <property type="term" value="C:extracellular region"/>
    <property type="evidence" value="ECO:0007669"/>
    <property type="project" value="TreeGrafter"/>
</dbReference>
<dbReference type="CDD" id="cd16913">
    <property type="entry name" value="YkuD_like"/>
    <property type="match status" value="1"/>
</dbReference>
<dbReference type="GO" id="GO:0071555">
    <property type="term" value="P:cell wall organization"/>
    <property type="evidence" value="ECO:0007669"/>
    <property type="project" value="UniProtKB-UniRule"/>
</dbReference>
<evidence type="ECO:0000256" key="5">
    <source>
        <dbReference type="ARBA" id="ARBA00023316"/>
    </source>
</evidence>
<dbReference type="PANTHER" id="PTHR30582">
    <property type="entry name" value="L,D-TRANSPEPTIDASE"/>
    <property type="match status" value="1"/>
</dbReference>
<dbReference type="GO" id="GO:0008360">
    <property type="term" value="P:regulation of cell shape"/>
    <property type="evidence" value="ECO:0007669"/>
    <property type="project" value="UniProtKB-UniRule"/>
</dbReference>
<keyword evidence="5 6" id="KW-0961">Cell wall biogenesis/degradation</keyword>
<feature type="transmembrane region" description="Helical" evidence="7">
    <location>
        <begin position="12"/>
        <end position="32"/>
    </location>
</feature>
<dbReference type="Pfam" id="PF03734">
    <property type="entry name" value="YkuD"/>
    <property type="match status" value="1"/>
</dbReference>
<name>A0A0G0L123_9BACT</name>
<dbReference type="EMBL" id="LBVL01000015">
    <property type="protein sequence ID" value="KKQ84687.1"/>
    <property type="molecule type" value="Genomic_DNA"/>
</dbReference>
<dbReference type="STRING" id="1618570.UT08_C0015G0023"/>
<dbReference type="Proteomes" id="UP000034081">
    <property type="component" value="Unassembled WGS sequence"/>
</dbReference>